<protein>
    <submittedName>
        <fullName evidence="1">Uncharacterized protein</fullName>
    </submittedName>
</protein>
<dbReference type="EMBL" id="QEIN01000143">
    <property type="protein sequence ID" value="RCV55621.1"/>
    <property type="molecule type" value="Genomic_DNA"/>
</dbReference>
<dbReference type="RefSeq" id="WP_114400024.1">
    <property type="nucleotide sequence ID" value="NZ_QEIM01000174.1"/>
</dbReference>
<proteinExistence type="predicted"/>
<evidence type="ECO:0000313" key="1">
    <source>
        <dbReference type="EMBL" id="RCV55621.1"/>
    </source>
</evidence>
<reference evidence="1 2" key="1">
    <citation type="submission" date="2018-04" db="EMBL/GenBank/DDBJ databases">
        <title>Novel actinobacteria from marine sediment.</title>
        <authorList>
            <person name="Ng Z.Y."/>
            <person name="Tan G.Y.A."/>
        </authorList>
    </citation>
    <scope>NUCLEOTIDE SEQUENCE [LARGE SCALE GENOMIC DNA]</scope>
    <source>
        <strain evidence="1 2">TPS81</strain>
    </source>
</reference>
<name>A0A368T2C7_9ACTN</name>
<accession>A0A368T2C7</accession>
<keyword evidence="2" id="KW-1185">Reference proteome</keyword>
<comment type="caution">
    <text evidence="1">The sequence shown here is derived from an EMBL/GenBank/DDBJ whole genome shotgun (WGS) entry which is preliminary data.</text>
</comment>
<organism evidence="1 2">
    <name type="scientific">Marinitenerispora sediminis</name>
    <dbReference type="NCBI Taxonomy" id="1931232"/>
    <lineage>
        <taxon>Bacteria</taxon>
        <taxon>Bacillati</taxon>
        <taxon>Actinomycetota</taxon>
        <taxon>Actinomycetes</taxon>
        <taxon>Streptosporangiales</taxon>
        <taxon>Nocardiopsidaceae</taxon>
        <taxon>Marinitenerispora</taxon>
    </lineage>
</organism>
<gene>
    <name evidence="1" type="ORF">DEF24_17680</name>
</gene>
<dbReference type="AlphaFoldDB" id="A0A368T2C7"/>
<evidence type="ECO:0000313" key="2">
    <source>
        <dbReference type="Proteomes" id="UP000253318"/>
    </source>
</evidence>
<dbReference type="Proteomes" id="UP000253318">
    <property type="component" value="Unassembled WGS sequence"/>
</dbReference>
<sequence length="83" mass="9399">MVSGAIRDLWGWASDGALPWERRGGDAGAGGASYRADAWWGFPVVDRVCLDEVRFLDHETGQRHFEADDFFEFLAETALRPRR</sequence>